<evidence type="ECO:0000256" key="1">
    <source>
        <dbReference type="ARBA" id="ARBA00022490"/>
    </source>
</evidence>
<keyword evidence="4 5" id="KW-0143">Chaperone</keyword>
<sequence>MIFEVKSPILGFESVTKMKLEKLDDLFMKLCNVDGSVPHFTLVNPFLLREYEFEVPASIKILLDLETSKNLLIANIMVIQQPIENSTINFLAPLVFNFDNATMGQVVLDSTQYPFYSLNDPIGRFYNKDEAEKGEQASSVRKHQD</sequence>
<dbReference type="PANTHER" id="PTHR39190:SF1">
    <property type="entry name" value="FLAGELLAR ASSEMBLY FACTOR FLIW"/>
    <property type="match status" value="1"/>
</dbReference>
<keyword evidence="3 5" id="KW-0810">Translation regulation</keyword>
<keyword evidence="6" id="KW-0969">Cilium</keyword>
<dbReference type="Gene3D" id="2.30.290.10">
    <property type="entry name" value="BH3618-like"/>
    <property type="match status" value="1"/>
</dbReference>
<dbReference type="HAMAP" id="MF_01185">
    <property type="entry name" value="FliW"/>
    <property type="match status" value="1"/>
</dbReference>
<reference evidence="6" key="1">
    <citation type="journal article" date="2020" name="J. ISSAAS">
        <title>Lactobacilli and other gastrointestinal microbiota of Peromyscus leucopus, reservoir host for agents of Lyme disease and other zoonoses in North America.</title>
        <authorList>
            <person name="Milovic A."/>
            <person name="Bassam K."/>
            <person name="Shao H."/>
            <person name="Chatzistamou I."/>
            <person name="Tufts D.M."/>
            <person name="Diuk-Wasser M."/>
            <person name="Barbour A.G."/>
        </authorList>
    </citation>
    <scope>NUCLEOTIDE SEQUENCE</scope>
    <source>
        <strain evidence="6">LL4</strain>
    </source>
</reference>
<comment type="subunit">
    <text evidence="5">Interacts with translational regulator CsrA and flagellin(s).</text>
</comment>
<keyword evidence="1 5" id="KW-0963">Cytoplasm</keyword>
<dbReference type="GO" id="GO:0044780">
    <property type="term" value="P:bacterial-type flagellum assembly"/>
    <property type="evidence" value="ECO:0007669"/>
    <property type="project" value="UniProtKB-UniRule"/>
</dbReference>
<dbReference type="InterPro" id="IPR024046">
    <property type="entry name" value="Flagellar_assmbl_FliW_dom_sf"/>
</dbReference>
<comment type="similarity">
    <text evidence="5">Belongs to the FliW family.</text>
</comment>
<dbReference type="GO" id="GO:0006417">
    <property type="term" value="P:regulation of translation"/>
    <property type="evidence" value="ECO:0007669"/>
    <property type="project" value="UniProtKB-KW"/>
</dbReference>
<evidence type="ECO:0000256" key="3">
    <source>
        <dbReference type="ARBA" id="ARBA00022845"/>
    </source>
</evidence>
<comment type="function">
    <text evidence="5">Acts as an anti-CsrA protein, binds CsrA and prevents it from repressing translation of its target genes, one of which is flagellin. Binds to flagellin and participates in the assembly of the flagellum.</text>
</comment>
<protein>
    <recommendedName>
        <fullName evidence="5">Flagellar assembly factor FliW</fullName>
    </recommendedName>
</protein>
<dbReference type="GO" id="GO:0005737">
    <property type="term" value="C:cytoplasm"/>
    <property type="evidence" value="ECO:0007669"/>
    <property type="project" value="UniProtKB-SubCell"/>
</dbReference>
<dbReference type="AlphaFoldDB" id="A0A650EK75"/>
<evidence type="ECO:0000256" key="2">
    <source>
        <dbReference type="ARBA" id="ARBA00022795"/>
    </source>
</evidence>
<dbReference type="SUPFAM" id="SSF141457">
    <property type="entry name" value="BH3618-like"/>
    <property type="match status" value="1"/>
</dbReference>
<accession>A0A650EK75</accession>
<evidence type="ECO:0000256" key="4">
    <source>
        <dbReference type="ARBA" id="ARBA00023186"/>
    </source>
</evidence>
<organism evidence="6">
    <name type="scientific">uncultured Helicobacter sp</name>
    <dbReference type="NCBI Taxonomy" id="175537"/>
    <lineage>
        <taxon>Bacteria</taxon>
        <taxon>Pseudomonadati</taxon>
        <taxon>Campylobacterota</taxon>
        <taxon>Epsilonproteobacteria</taxon>
        <taxon>Campylobacterales</taxon>
        <taxon>Helicobacteraceae</taxon>
        <taxon>Helicobacter</taxon>
        <taxon>environmental samples</taxon>
    </lineage>
</organism>
<gene>
    <name evidence="6" type="primary">fliW2</name>
    <name evidence="5" type="synonym">fliW</name>
    <name evidence="6" type="ORF">Helico4rc_2800</name>
</gene>
<comment type="subcellular location">
    <subcellularLocation>
        <location evidence="5">Cytoplasm</location>
    </subcellularLocation>
</comment>
<evidence type="ECO:0000313" key="6">
    <source>
        <dbReference type="EMBL" id="QGT50160.1"/>
    </source>
</evidence>
<dbReference type="EMBL" id="MN577567">
    <property type="protein sequence ID" value="QGT50160.1"/>
    <property type="molecule type" value="Genomic_DNA"/>
</dbReference>
<keyword evidence="6" id="KW-0282">Flagellum</keyword>
<dbReference type="InterPro" id="IPR003775">
    <property type="entry name" value="Flagellar_assembly_factor_FliW"/>
</dbReference>
<dbReference type="NCBIfam" id="NF009790">
    <property type="entry name" value="PRK13282.1"/>
    <property type="match status" value="1"/>
</dbReference>
<name>A0A650EK75_9HELI</name>
<keyword evidence="6" id="KW-0966">Cell projection</keyword>
<keyword evidence="2 5" id="KW-1005">Bacterial flagellum biogenesis</keyword>
<evidence type="ECO:0000256" key="5">
    <source>
        <dbReference type="HAMAP-Rule" id="MF_01185"/>
    </source>
</evidence>
<dbReference type="PANTHER" id="PTHR39190">
    <property type="entry name" value="FLAGELLAR ASSEMBLY FACTOR FLIW"/>
    <property type="match status" value="1"/>
</dbReference>
<proteinExistence type="inferred from homology"/>
<dbReference type="Pfam" id="PF02623">
    <property type="entry name" value="FliW"/>
    <property type="match status" value="1"/>
</dbReference>